<dbReference type="EMBL" id="JAODAN010000011">
    <property type="protein sequence ID" value="KAK1921475.1"/>
    <property type="molecule type" value="Genomic_DNA"/>
</dbReference>
<evidence type="ECO:0000313" key="2">
    <source>
        <dbReference type="EMBL" id="KAK1921475.1"/>
    </source>
</evidence>
<evidence type="ECO:0000313" key="3">
    <source>
        <dbReference type="Proteomes" id="UP001182556"/>
    </source>
</evidence>
<sequence>MLMTRTLEEEYYKFTMADGAIVPVSTQQLRDSLKDPSKCDLSSILCSTSDSDPTGRTAMMTGIVGRPPSGSSTTQQSISANLTDPTHPTHPTEPMELTGQPGWTELTEGELAYLCSRIKGLHSISKESTWSADTAPGYSDPTLGPGVVKGTALLNEGVQYYELLFNDGSRLQVRPEWLSRALASIRSGYPTPTLGLDPNRRADTSQNSHQHTGEVILGHGQSAIPHSPTSKSNRTGIPASVTRSPGEGVWPNSYYRTFDQPEDPFESGSVFP</sequence>
<feature type="compositionally biased region" description="Polar residues" evidence="1">
    <location>
        <begin position="69"/>
        <end position="81"/>
    </location>
</feature>
<evidence type="ECO:0000256" key="1">
    <source>
        <dbReference type="SAM" id="MobiDB-lite"/>
    </source>
</evidence>
<dbReference type="AlphaFoldDB" id="A0AAD9FJE0"/>
<organism evidence="2 3">
    <name type="scientific">Papiliotrema laurentii</name>
    <name type="common">Cryptococcus laurentii</name>
    <dbReference type="NCBI Taxonomy" id="5418"/>
    <lineage>
        <taxon>Eukaryota</taxon>
        <taxon>Fungi</taxon>
        <taxon>Dikarya</taxon>
        <taxon>Basidiomycota</taxon>
        <taxon>Agaricomycotina</taxon>
        <taxon>Tremellomycetes</taxon>
        <taxon>Tremellales</taxon>
        <taxon>Rhynchogastremaceae</taxon>
        <taxon>Papiliotrema</taxon>
    </lineage>
</organism>
<feature type="region of interest" description="Disordered" evidence="1">
    <location>
        <begin position="188"/>
        <end position="272"/>
    </location>
</feature>
<protein>
    <submittedName>
        <fullName evidence="2">Uncharacterized protein</fullName>
    </submittedName>
</protein>
<comment type="caution">
    <text evidence="2">The sequence shown here is derived from an EMBL/GenBank/DDBJ whole genome shotgun (WGS) entry which is preliminary data.</text>
</comment>
<reference evidence="2" key="1">
    <citation type="submission" date="2023-02" db="EMBL/GenBank/DDBJ databases">
        <title>Identification and recombinant expression of a fungal hydrolase from Papiliotrema laurentii that hydrolyzes apple cutin and clears colloidal polyester polyurethane.</title>
        <authorList>
            <consortium name="DOE Joint Genome Institute"/>
            <person name="Roman V.A."/>
            <person name="Bojanowski C."/>
            <person name="Crable B.R."/>
            <person name="Wagner D.N."/>
            <person name="Hung C.S."/>
            <person name="Nadeau L.J."/>
            <person name="Schratz L."/>
            <person name="Haridas S."/>
            <person name="Pangilinan J."/>
            <person name="Lipzen A."/>
            <person name="Na H."/>
            <person name="Yan M."/>
            <person name="Ng V."/>
            <person name="Grigoriev I.V."/>
            <person name="Spatafora J.W."/>
            <person name="Barlow D."/>
            <person name="Biffinger J."/>
            <person name="Kelley-Loughnane N."/>
            <person name="Varaljay V.A."/>
            <person name="Crookes-Goodson W.J."/>
        </authorList>
    </citation>
    <scope>NUCLEOTIDE SEQUENCE</scope>
    <source>
        <strain evidence="2">5307AH</strain>
    </source>
</reference>
<name>A0AAD9FJE0_PAPLA</name>
<feature type="region of interest" description="Disordered" evidence="1">
    <location>
        <begin position="62"/>
        <end position="100"/>
    </location>
</feature>
<proteinExistence type="predicted"/>
<accession>A0AAD9FJE0</accession>
<keyword evidence="3" id="KW-1185">Reference proteome</keyword>
<gene>
    <name evidence="2" type="ORF">DB88DRAFT_104788</name>
</gene>
<dbReference type="Proteomes" id="UP001182556">
    <property type="component" value="Unassembled WGS sequence"/>
</dbReference>